<proteinExistence type="inferred from homology"/>
<dbReference type="PANTHER" id="PTHR47955:SF15">
    <property type="entry name" value="CYTOCHROME P450 71A2-LIKE"/>
    <property type="match status" value="1"/>
</dbReference>
<dbReference type="CDD" id="cd11072">
    <property type="entry name" value="CYP71-like"/>
    <property type="match status" value="1"/>
</dbReference>
<comment type="caution">
    <text evidence="7">The sequence shown here is derived from an EMBL/GenBank/DDBJ whole genome shotgun (WGS) entry which is preliminary data.</text>
</comment>
<evidence type="ECO:0000256" key="1">
    <source>
        <dbReference type="ARBA" id="ARBA00010617"/>
    </source>
</evidence>
<evidence type="ECO:0000256" key="2">
    <source>
        <dbReference type="ARBA" id="ARBA00022723"/>
    </source>
</evidence>
<dbReference type="InterPro" id="IPR036396">
    <property type="entry name" value="Cyt_P450_sf"/>
</dbReference>
<dbReference type="PRINTS" id="PR00385">
    <property type="entry name" value="P450"/>
</dbReference>
<evidence type="ECO:0000313" key="8">
    <source>
        <dbReference type="Proteomes" id="UP001603857"/>
    </source>
</evidence>
<evidence type="ECO:0008006" key="9">
    <source>
        <dbReference type="Google" id="ProtNLM"/>
    </source>
</evidence>
<keyword evidence="8" id="KW-1185">Reference proteome</keyword>
<feature type="signal peptide" evidence="6">
    <location>
        <begin position="1"/>
        <end position="18"/>
    </location>
</feature>
<feature type="binding site" description="axial binding residue" evidence="4">
    <location>
        <position position="374"/>
    </location>
    <ligand>
        <name>heme</name>
        <dbReference type="ChEBI" id="CHEBI:30413"/>
    </ligand>
    <ligandPart>
        <name>Fe</name>
        <dbReference type="ChEBI" id="CHEBI:18248"/>
    </ligandPart>
</feature>
<dbReference type="PROSITE" id="PS00086">
    <property type="entry name" value="CYTOCHROME_P450"/>
    <property type="match status" value="1"/>
</dbReference>
<dbReference type="GO" id="GO:0046872">
    <property type="term" value="F:metal ion binding"/>
    <property type="evidence" value="ECO:0007669"/>
    <property type="project" value="UniProtKB-KW"/>
</dbReference>
<dbReference type="FunFam" id="1.10.630.10:FF:000011">
    <property type="entry name" value="Cytochrome P450 83B1"/>
    <property type="match status" value="1"/>
</dbReference>
<keyword evidence="5" id="KW-0560">Oxidoreductase</keyword>
<reference evidence="7 8" key="1">
    <citation type="submission" date="2024-08" db="EMBL/GenBank/DDBJ databases">
        <title>Insights into the chromosomal genome structure of Flemingia macrophylla.</title>
        <authorList>
            <person name="Ding Y."/>
            <person name="Zhao Y."/>
            <person name="Bi W."/>
            <person name="Wu M."/>
            <person name="Zhao G."/>
            <person name="Gong Y."/>
            <person name="Li W."/>
            <person name="Zhang P."/>
        </authorList>
    </citation>
    <scope>NUCLEOTIDE SEQUENCE [LARGE SCALE GENOMIC DNA]</scope>
    <source>
        <strain evidence="7">DYQJB</strain>
        <tissue evidence="7">Leaf</tissue>
    </source>
</reference>
<keyword evidence="4 5" id="KW-0349">Heme</keyword>
<sequence>MLLHLGRVPLLVVSSADAAREVMKTHDRVFSDRPHSKMFDILLYGSKDVATAPYGEYWRQIRSISVLHLLSNKRVQSFRGVREEEVEEIMENIRHSCSSNLPINLSEILSRVTNNIICRVSLGRKYGEERGRDFQKLLVEFTELLGTLVVGDYVPWLDCFTWVSGLYHRAKWVATHFDEFLDEVIEEHVNGTKGDTVEHNSNFVDVLLWMQRTNVVGFPIDRTVIKALILDMFSAGTDTTSTLLEWTMTELLRHPIVMKKLQDEARSVAGDRKHITEEDLGHMQYLKAVVKETLRLHPPIPLLVPRQSMQDIQLNGYHIESGTRVIVNYWAIARDPMHWDQPEKFKPDRFLNSSIDVKGNDFQLIPFGAGRRGCPGSTFAMLVSELVLANLVHKFDWALPSGDNTIDMSETTGLTLHKKNPIIAVAISN</sequence>
<evidence type="ECO:0000256" key="4">
    <source>
        <dbReference type="PIRSR" id="PIRSR602401-1"/>
    </source>
</evidence>
<keyword evidence="5" id="KW-0503">Monooxygenase</keyword>
<dbReference type="PANTHER" id="PTHR47955">
    <property type="entry name" value="CYTOCHROME P450 FAMILY 71 PROTEIN"/>
    <property type="match status" value="1"/>
</dbReference>
<gene>
    <name evidence="7" type="ORF">Fmac_018436</name>
</gene>
<comment type="cofactor">
    <cofactor evidence="4">
        <name>heme</name>
        <dbReference type="ChEBI" id="CHEBI:30413"/>
    </cofactor>
</comment>
<feature type="chain" id="PRO_5044835162" description="Cytochrome P450" evidence="6">
    <location>
        <begin position="19"/>
        <end position="429"/>
    </location>
</feature>
<evidence type="ECO:0000313" key="7">
    <source>
        <dbReference type="EMBL" id="KAL2330855.1"/>
    </source>
</evidence>
<dbReference type="Gene3D" id="1.10.630.10">
    <property type="entry name" value="Cytochrome P450"/>
    <property type="match status" value="1"/>
</dbReference>
<accession>A0ABD1M4Y4</accession>
<evidence type="ECO:0000256" key="6">
    <source>
        <dbReference type="SAM" id="SignalP"/>
    </source>
</evidence>
<dbReference type="InterPro" id="IPR017972">
    <property type="entry name" value="Cyt_P450_CS"/>
</dbReference>
<keyword evidence="2 4" id="KW-0479">Metal-binding</keyword>
<organism evidence="7 8">
    <name type="scientific">Flemingia macrophylla</name>
    <dbReference type="NCBI Taxonomy" id="520843"/>
    <lineage>
        <taxon>Eukaryota</taxon>
        <taxon>Viridiplantae</taxon>
        <taxon>Streptophyta</taxon>
        <taxon>Embryophyta</taxon>
        <taxon>Tracheophyta</taxon>
        <taxon>Spermatophyta</taxon>
        <taxon>Magnoliopsida</taxon>
        <taxon>eudicotyledons</taxon>
        <taxon>Gunneridae</taxon>
        <taxon>Pentapetalae</taxon>
        <taxon>rosids</taxon>
        <taxon>fabids</taxon>
        <taxon>Fabales</taxon>
        <taxon>Fabaceae</taxon>
        <taxon>Papilionoideae</taxon>
        <taxon>50 kb inversion clade</taxon>
        <taxon>NPAAA clade</taxon>
        <taxon>indigoferoid/millettioid clade</taxon>
        <taxon>Phaseoleae</taxon>
        <taxon>Flemingia</taxon>
    </lineage>
</organism>
<comment type="similarity">
    <text evidence="1 5">Belongs to the cytochrome P450 family.</text>
</comment>
<name>A0ABD1M4Y4_9FABA</name>
<protein>
    <recommendedName>
        <fullName evidence="9">Cytochrome P450</fullName>
    </recommendedName>
</protein>
<dbReference type="InterPro" id="IPR001128">
    <property type="entry name" value="Cyt_P450"/>
</dbReference>
<keyword evidence="3 4" id="KW-0408">Iron</keyword>
<dbReference type="PRINTS" id="PR00463">
    <property type="entry name" value="EP450I"/>
</dbReference>
<dbReference type="EMBL" id="JBGMDY010000006">
    <property type="protein sequence ID" value="KAL2330855.1"/>
    <property type="molecule type" value="Genomic_DNA"/>
</dbReference>
<evidence type="ECO:0000256" key="5">
    <source>
        <dbReference type="RuleBase" id="RU000461"/>
    </source>
</evidence>
<dbReference type="Pfam" id="PF00067">
    <property type="entry name" value="p450"/>
    <property type="match status" value="1"/>
</dbReference>
<dbReference type="GO" id="GO:0004497">
    <property type="term" value="F:monooxygenase activity"/>
    <property type="evidence" value="ECO:0007669"/>
    <property type="project" value="UniProtKB-KW"/>
</dbReference>
<dbReference type="AlphaFoldDB" id="A0ABD1M4Y4"/>
<evidence type="ECO:0000256" key="3">
    <source>
        <dbReference type="ARBA" id="ARBA00023004"/>
    </source>
</evidence>
<dbReference type="SUPFAM" id="SSF48264">
    <property type="entry name" value="Cytochrome P450"/>
    <property type="match status" value="1"/>
</dbReference>
<keyword evidence="6" id="KW-0732">Signal</keyword>
<dbReference type="Proteomes" id="UP001603857">
    <property type="component" value="Unassembled WGS sequence"/>
</dbReference>
<dbReference type="InterPro" id="IPR002401">
    <property type="entry name" value="Cyt_P450_E_grp-I"/>
</dbReference>